<dbReference type="Proteomes" id="UP000406735">
    <property type="component" value="Unassembled WGS sequence"/>
</dbReference>
<dbReference type="EMBL" id="VZCY01000115">
    <property type="protein sequence ID" value="MQN11005.1"/>
    <property type="molecule type" value="Genomic_DNA"/>
</dbReference>
<dbReference type="InterPro" id="IPR027417">
    <property type="entry name" value="P-loop_NTPase"/>
</dbReference>
<dbReference type="Gene3D" id="3.40.50.300">
    <property type="entry name" value="P-loop containing nucleotide triphosphate hydrolases"/>
    <property type="match status" value="1"/>
</dbReference>
<gene>
    <name evidence="2" type="ORF">F7D71_02490</name>
    <name evidence="1" type="ORF">F7D97_14010</name>
</gene>
<proteinExistence type="predicted"/>
<evidence type="ECO:0000313" key="4">
    <source>
        <dbReference type="Proteomes" id="UP000423156"/>
    </source>
</evidence>
<name>A0A6A7UPL9_9BACT</name>
<protein>
    <submittedName>
        <fullName evidence="1">AAA family ATPase</fullName>
    </submittedName>
</protein>
<dbReference type="AlphaFoldDB" id="A0A6A7UPL9"/>
<dbReference type="Pfam" id="PF13479">
    <property type="entry name" value="AAA_24"/>
    <property type="match status" value="1"/>
</dbReference>
<reference evidence="3 4" key="1">
    <citation type="submission" date="2019-09" db="EMBL/GenBank/DDBJ databases">
        <title>Distinct polysaccharide growth profiles of human intestinal Prevotella copri isolates.</title>
        <authorList>
            <person name="Fehlner-Peach H."/>
            <person name="Magnabosco C."/>
            <person name="Raghavan V."/>
            <person name="Scher J.U."/>
            <person name="Tett A."/>
            <person name="Cox L.M."/>
            <person name="Gottsegen C."/>
            <person name="Watters A."/>
            <person name="Wiltshire- Gordon J.D."/>
            <person name="Segata N."/>
            <person name="Bonneau R."/>
            <person name="Littman D.R."/>
        </authorList>
    </citation>
    <scope>NUCLEOTIDE SEQUENCE [LARGE SCALE GENOMIC DNA]</scope>
    <source>
        <strain evidence="2 4">BU41712</strain>
        <strain evidence="3">iK21513</strain>
        <strain evidence="1">IK21513</strain>
    </source>
</reference>
<comment type="caution">
    <text evidence="1">The sequence shown here is derived from an EMBL/GenBank/DDBJ whole genome shotgun (WGS) entry which is preliminary data.</text>
</comment>
<dbReference type="EMBL" id="VZBZ01000014">
    <property type="protein sequence ID" value="MQN76754.1"/>
    <property type="molecule type" value="Genomic_DNA"/>
</dbReference>
<dbReference type="SUPFAM" id="SSF52540">
    <property type="entry name" value="P-loop containing nucleoside triphosphate hydrolases"/>
    <property type="match status" value="1"/>
</dbReference>
<evidence type="ECO:0000313" key="2">
    <source>
        <dbReference type="EMBL" id="MQN76754.1"/>
    </source>
</evidence>
<sequence length="316" mass="35132">MPIIRKNDVVTERPVIIVLYGTPGTGKTSLATTANSPLLIDTDRGFDRAVQRPDIVVTASRWEDIYNAEVIGSYVVEDGKQVWKPGLISECKTIVVDTAKAMLDDYLNAFAIQQDPKLGTNSLKRYGVMGELFKQFVGILRSNNSDIIFICHDKETQEGDYIKHSPDCTGQSKDLLIRIADQVGYICKENGNRVIKFEPQDNRVGKNVADLQDTWIPAYGTEEFDTCMADIIKKVKKAIVNKSDAQAKAQEAVDDARKKLAAVETVDDANALIEVAHGLNKIHQKAFMNQMIKELAVKGIDFDKKGKKFVKHEDAA</sequence>
<evidence type="ECO:0000313" key="3">
    <source>
        <dbReference type="Proteomes" id="UP000406735"/>
    </source>
</evidence>
<dbReference type="RefSeq" id="WP_153080298.1">
    <property type="nucleotide sequence ID" value="NZ_JAHRGJ010000006.1"/>
</dbReference>
<organism evidence="1 3">
    <name type="scientific">Segatella copri</name>
    <dbReference type="NCBI Taxonomy" id="165179"/>
    <lineage>
        <taxon>Bacteria</taxon>
        <taxon>Pseudomonadati</taxon>
        <taxon>Bacteroidota</taxon>
        <taxon>Bacteroidia</taxon>
        <taxon>Bacteroidales</taxon>
        <taxon>Prevotellaceae</taxon>
        <taxon>Segatella</taxon>
    </lineage>
</organism>
<evidence type="ECO:0000313" key="1">
    <source>
        <dbReference type="EMBL" id="MQN11005.1"/>
    </source>
</evidence>
<dbReference type="Proteomes" id="UP000423156">
    <property type="component" value="Unassembled WGS sequence"/>
</dbReference>
<accession>A0A6A7UPL9</accession>